<name>A0ABY5SBZ3_9BACL</name>
<dbReference type="Proteomes" id="UP001057877">
    <property type="component" value="Chromosome"/>
</dbReference>
<accession>A0ABY5SBZ3</accession>
<organism evidence="1 2">
    <name type="scientific">Paenibacillus spongiae</name>
    <dbReference type="NCBI Taxonomy" id="2909671"/>
    <lineage>
        <taxon>Bacteria</taxon>
        <taxon>Bacillati</taxon>
        <taxon>Bacillota</taxon>
        <taxon>Bacilli</taxon>
        <taxon>Bacillales</taxon>
        <taxon>Paenibacillaceae</taxon>
        <taxon>Paenibacillus</taxon>
    </lineage>
</organism>
<proteinExistence type="predicted"/>
<keyword evidence="2" id="KW-1185">Reference proteome</keyword>
<evidence type="ECO:0000313" key="2">
    <source>
        <dbReference type="Proteomes" id="UP001057877"/>
    </source>
</evidence>
<protein>
    <submittedName>
        <fullName evidence="1">Uncharacterized protein</fullName>
    </submittedName>
</protein>
<sequence length="110" mass="12817">MPELVNKRLLIKQVIGRLLLDTSVSGCPFILEQDGERWVVTVRNVAAHVGAEVKRLESDLNLFYFEEESGSDARKWWLFDRDQPEIEWDEAQHLLKLSLDSRVSYTNEKV</sequence>
<gene>
    <name evidence="1" type="ORF">L1F29_06480</name>
</gene>
<dbReference type="EMBL" id="CP091430">
    <property type="protein sequence ID" value="UVI31464.1"/>
    <property type="molecule type" value="Genomic_DNA"/>
</dbReference>
<evidence type="ECO:0000313" key="1">
    <source>
        <dbReference type="EMBL" id="UVI31464.1"/>
    </source>
</evidence>
<reference evidence="1" key="1">
    <citation type="submission" date="2022-01" db="EMBL/GenBank/DDBJ databases">
        <title>Paenibacillus spongiae sp. nov., isolated from marine sponge.</title>
        <authorList>
            <person name="Li Z."/>
            <person name="Zhang M."/>
        </authorList>
    </citation>
    <scope>NUCLEOTIDE SEQUENCE</scope>
    <source>
        <strain evidence="1">PHS-Z3</strain>
    </source>
</reference>
<dbReference type="RefSeq" id="WP_258387526.1">
    <property type="nucleotide sequence ID" value="NZ_CP091430.1"/>
</dbReference>